<protein>
    <submittedName>
        <fullName evidence="2">Uncharacterized protein</fullName>
    </submittedName>
</protein>
<accession>A0AAD8A6P9</accession>
<name>A0AAD8A6P9_DIPPU</name>
<evidence type="ECO:0000313" key="3">
    <source>
        <dbReference type="Proteomes" id="UP001233999"/>
    </source>
</evidence>
<dbReference type="AlphaFoldDB" id="A0AAD8A6P9"/>
<feature type="compositionally biased region" description="Basic and acidic residues" evidence="1">
    <location>
        <begin position="11"/>
        <end position="29"/>
    </location>
</feature>
<sequence>VNKDSLLGESGHARGVLEEGMEGSRKAETKLSAVPAPRTFVILKNNMRSNEVKHNMELMLYKTRPSSALFLLMLSG</sequence>
<evidence type="ECO:0000313" key="2">
    <source>
        <dbReference type="EMBL" id="KAJ9592772.1"/>
    </source>
</evidence>
<keyword evidence="3" id="KW-1185">Reference proteome</keyword>
<evidence type="ECO:0000256" key="1">
    <source>
        <dbReference type="SAM" id="MobiDB-lite"/>
    </source>
</evidence>
<feature type="region of interest" description="Disordered" evidence="1">
    <location>
        <begin position="1"/>
        <end position="30"/>
    </location>
</feature>
<reference evidence="2" key="2">
    <citation type="submission" date="2023-05" db="EMBL/GenBank/DDBJ databases">
        <authorList>
            <person name="Fouks B."/>
        </authorList>
    </citation>
    <scope>NUCLEOTIDE SEQUENCE</scope>
    <source>
        <strain evidence="2">Stay&amp;Tobe</strain>
        <tissue evidence="2">Testes</tissue>
    </source>
</reference>
<feature type="non-terminal residue" evidence="2">
    <location>
        <position position="1"/>
    </location>
</feature>
<comment type="caution">
    <text evidence="2">The sequence shown here is derived from an EMBL/GenBank/DDBJ whole genome shotgun (WGS) entry which is preliminary data.</text>
</comment>
<feature type="non-terminal residue" evidence="2">
    <location>
        <position position="76"/>
    </location>
</feature>
<dbReference type="EMBL" id="JASPKZ010003806">
    <property type="protein sequence ID" value="KAJ9592772.1"/>
    <property type="molecule type" value="Genomic_DNA"/>
</dbReference>
<gene>
    <name evidence="2" type="ORF">L9F63_015550</name>
</gene>
<proteinExistence type="predicted"/>
<organism evidence="2 3">
    <name type="scientific">Diploptera punctata</name>
    <name type="common">Pacific beetle cockroach</name>
    <dbReference type="NCBI Taxonomy" id="6984"/>
    <lineage>
        <taxon>Eukaryota</taxon>
        <taxon>Metazoa</taxon>
        <taxon>Ecdysozoa</taxon>
        <taxon>Arthropoda</taxon>
        <taxon>Hexapoda</taxon>
        <taxon>Insecta</taxon>
        <taxon>Pterygota</taxon>
        <taxon>Neoptera</taxon>
        <taxon>Polyneoptera</taxon>
        <taxon>Dictyoptera</taxon>
        <taxon>Blattodea</taxon>
        <taxon>Blaberoidea</taxon>
        <taxon>Blaberidae</taxon>
        <taxon>Diplopterinae</taxon>
        <taxon>Diploptera</taxon>
    </lineage>
</organism>
<reference evidence="2" key="1">
    <citation type="journal article" date="2023" name="IScience">
        <title>Live-bearing cockroach genome reveals convergent evolutionary mechanisms linked to viviparity in insects and beyond.</title>
        <authorList>
            <person name="Fouks B."/>
            <person name="Harrison M.C."/>
            <person name="Mikhailova A.A."/>
            <person name="Marchal E."/>
            <person name="English S."/>
            <person name="Carruthers M."/>
            <person name="Jennings E.C."/>
            <person name="Chiamaka E.L."/>
            <person name="Frigard R.A."/>
            <person name="Pippel M."/>
            <person name="Attardo G.M."/>
            <person name="Benoit J.B."/>
            <person name="Bornberg-Bauer E."/>
            <person name="Tobe S.S."/>
        </authorList>
    </citation>
    <scope>NUCLEOTIDE SEQUENCE</scope>
    <source>
        <strain evidence="2">Stay&amp;Tobe</strain>
    </source>
</reference>
<dbReference type="Proteomes" id="UP001233999">
    <property type="component" value="Unassembled WGS sequence"/>
</dbReference>